<evidence type="ECO:0000313" key="2">
    <source>
        <dbReference type="Proteomes" id="UP000694844"/>
    </source>
</evidence>
<dbReference type="SUPFAM" id="SSF50814">
    <property type="entry name" value="Lipocalins"/>
    <property type="match status" value="1"/>
</dbReference>
<feature type="chain" id="PRO_5034412887" evidence="1">
    <location>
        <begin position="17"/>
        <end position="214"/>
    </location>
</feature>
<keyword evidence="2" id="KW-1185">Reference proteome</keyword>
<dbReference type="GO" id="GO:0005501">
    <property type="term" value="F:retinoid binding"/>
    <property type="evidence" value="ECO:0007669"/>
    <property type="project" value="InterPro"/>
</dbReference>
<organism evidence="2 3">
    <name type="scientific">Crassostrea virginica</name>
    <name type="common">Eastern oyster</name>
    <dbReference type="NCBI Taxonomy" id="6565"/>
    <lineage>
        <taxon>Eukaryota</taxon>
        <taxon>Metazoa</taxon>
        <taxon>Spiralia</taxon>
        <taxon>Lophotrochozoa</taxon>
        <taxon>Mollusca</taxon>
        <taxon>Bivalvia</taxon>
        <taxon>Autobranchia</taxon>
        <taxon>Pteriomorphia</taxon>
        <taxon>Ostreida</taxon>
        <taxon>Ostreoidea</taxon>
        <taxon>Ostreidae</taxon>
        <taxon>Crassostrea</taxon>
    </lineage>
</organism>
<dbReference type="KEGG" id="cvn:111138194"/>
<feature type="signal peptide" evidence="1">
    <location>
        <begin position="1"/>
        <end position="16"/>
    </location>
</feature>
<dbReference type="GeneID" id="111138194"/>
<dbReference type="InterPro" id="IPR012674">
    <property type="entry name" value="Calycin"/>
</dbReference>
<evidence type="ECO:0000313" key="3">
    <source>
        <dbReference type="RefSeq" id="XP_022345758.1"/>
    </source>
</evidence>
<dbReference type="Proteomes" id="UP000694844">
    <property type="component" value="Chromosome 5"/>
</dbReference>
<gene>
    <name evidence="3" type="primary">LOC111138194</name>
</gene>
<dbReference type="RefSeq" id="XP_022345758.1">
    <property type="nucleotide sequence ID" value="XM_022490050.1"/>
</dbReference>
<dbReference type="PANTHER" id="PTHR11873:SF0">
    <property type="entry name" value="LIPOCALIN-RELATED PROTEIN"/>
    <property type="match status" value="1"/>
</dbReference>
<dbReference type="AlphaFoldDB" id="A0A8B8F1S5"/>
<dbReference type="GO" id="GO:0034632">
    <property type="term" value="F:retinol transmembrane transporter activity"/>
    <property type="evidence" value="ECO:0007669"/>
    <property type="project" value="InterPro"/>
</dbReference>
<name>A0A8B8F1S5_CRAVI</name>
<keyword evidence="1" id="KW-0732">Signal</keyword>
<dbReference type="Gene3D" id="2.40.128.20">
    <property type="match status" value="1"/>
</dbReference>
<protein>
    <submittedName>
        <fullName evidence="3">Retinol-binding protein 4-like</fullName>
    </submittedName>
</protein>
<dbReference type="InterPro" id="IPR002449">
    <property type="entry name" value="Retinol-bd/Purpurin"/>
</dbReference>
<accession>A0A8B8F1S5</accession>
<dbReference type="OrthoDB" id="9923952at2759"/>
<evidence type="ECO:0000256" key="1">
    <source>
        <dbReference type="SAM" id="SignalP"/>
    </source>
</evidence>
<reference evidence="3" key="1">
    <citation type="submission" date="2025-08" db="UniProtKB">
        <authorList>
            <consortium name="RefSeq"/>
        </authorList>
    </citation>
    <scope>IDENTIFICATION</scope>
    <source>
        <tissue evidence="3">Whole sample</tissue>
    </source>
</reference>
<proteinExistence type="predicted"/>
<sequence>MELQAIFLFSLSVAIASPVLPPRSCKIDDFEVQSNFVPAQFSGVWHLVGYNRMMSPVTRLPPRIKDINTRYVKSRYALGEDGRGTIKSNGQVTVTLRDGHTFTRCERVDFSTFMEQGSRPVMDLIQVTGRRRGALTRSHIVATDYDNYAVRYTCERELATGACAPNMDHLWILRKDNSQFSLTDSQIQEFMENLCISGSYVISPIGEECPVPDN</sequence>
<dbReference type="PANTHER" id="PTHR11873">
    <property type="entry name" value="RETINOL-BINDING PROTEIN 4"/>
    <property type="match status" value="1"/>
</dbReference>